<sequence>MKKYGKSGLFCFSVTIGDYIADHPATELTHTLPDFPQYDLCTIDYRPDFSKSDLRKGETWALNAKKTHWHFY</sequence>
<gene>
    <name evidence="1" type="ORF">CFBP5507_12115</name>
</gene>
<reference evidence="1" key="1">
    <citation type="submission" date="2022-10" db="EMBL/GenBank/DDBJ databases">
        <title>Complete genome sequence of Agrobacterium salinitolerans CFBP5507.</title>
        <authorList>
            <person name="Tchabashvili S."/>
            <person name="Yen H.-C."/>
            <person name="Haryono M."/>
            <person name="Lin Y.-C."/>
            <person name="Lai E.-M."/>
            <person name="Kuo C.-H."/>
        </authorList>
    </citation>
    <scope>NUCLEOTIDE SEQUENCE</scope>
    <source>
        <strain evidence="1">CFBP5507</strain>
    </source>
</reference>
<protein>
    <submittedName>
        <fullName evidence="1">Uncharacterized protein</fullName>
    </submittedName>
</protein>
<evidence type="ECO:0000313" key="1">
    <source>
        <dbReference type="EMBL" id="UYZ08969.1"/>
    </source>
</evidence>
<dbReference type="RefSeq" id="WP_170985679.1">
    <property type="nucleotide sequence ID" value="NZ_CP074393.1"/>
</dbReference>
<dbReference type="KEGG" id="asal:CFBP5507_12115"/>
<dbReference type="EMBL" id="CP109968">
    <property type="protein sequence ID" value="UYZ08969.1"/>
    <property type="molecule type" value="Genomic_DNA"/>
</dbReference>
<dbReference type="AlphaFoldDB" id="A0A9X9PAA1"/>
<accession>A0A9X9PAA1</accession>
<proteinExistence type="predicted"/>
<evidence type="ECO:0000313" key="2">
    <source>
        <dbReference type="Proteomes" id="UP000298735"/>
    </source>
</evidence>
<name>A0A9X9PAA1_9HYPH</name>
<dbReference type="Proteomes" id="UP000298735">
    <property type="component" value="Chromosome Circular"/>
</dbReference>
<organism evidence="1 2">
    <name type="scientific">Agrobacterium salinitolerans</name>
    <dbReference type="NCBI Taxonomy" id="1183413"/>
    <lineage>
        <taxon>Bacteria</taxon>
        <taxon>Pseudomonadati</taxon>
        <taxon>Pseudomonadota</taxon>
        <taxon>Alphaproteobacteria</taxon>
        <taxon>Hyphomicrobiales</taxon>
        <taxon>Rhizobiaceae</taxon>
        <taxon>Rhizobium/Agrobacterium group</taxon>
        <taxon>Agrobacterium</taxon>
    </lineage>
</organism>